<evidence type="ECO:0000256" key="3">
    <source>
        <dbReference type="ARBA" id="ARBA00023110"/>
    </source>
</evidence>
<comment type="similarity">
    <text evidence="5">Belongs to the FKBP-type PPIase family. FKBP1 subfamily.</text>
</comment>
<feature type="region of interest" description="Disordered" evidence="7">
    <location>
        <begin position="1"/>
        <end position="20"/>
    </location>
</feature>
<dbReference type="InterPro" id="IPR001179">
    <property type="entry name" value="PPIase_FKBP_dom"/>
</dbReference>
<evidence type="ECO:0000256" key="1">
    <source>
        <dbReference type="ARBA" id="ARBA00000971"/>
    </source>
</evidence>
<evidence type="ECO:0000259" key="9">
    <source>
        <dbReference type="PROSITE" id="PS50059"/>
    </source>
</evidence>
<evidence type="ECO:0000256" key="8">
    <source>
        <dbReference type="SAM" id="Phobius"/>
    </source>
</evidence>
<feature type="transmembrane region" description="Helical" evidence="8">
    <location>
        <begin position="29"/>
        <end position="47"/>
    </location>
</feature>
<evidence type="ECO:0000256" key="5">
    <source>
        <dbReference type="ARBA" id="ARBA00038106"/>
    </source>
</evidence>
<evidence type="ECO:0000313" key="11">
    <source>
        <dbReference type="Proteomes" id="UP000053201"/>
    </source>
</evidence>
<dbReference type="eggNOG" id="KOG0544">
    <property type="taxonomic scope" value="Eukaryota"/>
</dbReference>
<gene>
    <name evidence="10" type="ORF">SPPG_02857</name>
</gene>
<dbReference type="RefSeq" id="XP_016610427.1">
    <property type="nucleotide sequence ID" value="XM_016751145.1"/>
</dbReference>
<keyword evidence="3 6" id="KW-0697">Rotamase</keyword>
<dbReference type="GO" id="GO:0005737">
    <property type="term" value="C:cytoplasm"/>
    <property type="evidence" value="ECO:0007669"/>
    <property type="project" value="TreeGrafter"/>
</dbReference>
<dbReference type="EMBL" id="KQ257453">
    <property type="protein sequence ID" value="KND02388.1"/>
    <property type="molecule type" value="Genomic_DNA"/>
</dbReference>
<keyword evidence="11" id="KW-1185">Reference proteome</keyword>
<keyword evidence="8" id="KW-1133">Transmembrane helix</keyword>
<dbReference type="SUPFAM" id="SSF54534">
    <property type="entry name" value="FKBP-like"/>
    <property type="match status" value="1"/>
</dbReference>
<comment type="catalytic activity">
    <reaction evidence="1 6">
        <text>[protein]-peptidylproline (omega=180) = [protein]-peptidylproline (omega=0)</text>
        <dbReference type="Rhea" id="RHEA:16237"/>
        <dbReference type="Rhea" id="RHEA-COMP:10747"/>
        <dbReference type="Rhea" id="RHEA-COMP:10748"/>
        <dbReference type="ChEBI" id="CHEBI:83833"/>
        <dbReference type="ChEBI" id="CHEBI:83834"/>
        <dbReference type="EC" id="5.2.1.8"/>
    </reaction>
</comment>
<dbReference type="InterPro" id="IPR050689">
    <property type="entry name" value="FKBP-type_PPIase"/>
</dbReference>
<evidence type="ECO:0000256" key="2">
    <source>
        <dbReference type="ARBA" id="ARBA00013194"/>
    </source>
</evidence>
<dbReference type="FunFam" id="3.10.50.40:FF:000025">
    <property type="entry name" value="Peptidylprolyl isomerase"/>
    <property type="match status" value="1"/>
</dbReference>
<dbReference type="AlphaFoldDB" id="A0A0L0HMT3"/>
<dbReference type="InParanoid" id="A0A0L0HMT3"/>
<sequence>MTSPKPTRPKIPRTHSAKDKNKAGAYRRMFWLVTGAFAVILALYFVAPKAGLSEPPRNDSPPAEDYSKYWTKEILAEGDGKTYPQKGDTVTIHYTGTLDDGTKFDSSWDRNDPIKIQIGVGRVIPGWEESVPTMSLGERAKLVISHQAGYGTRRVGPIPPLATLNFEVELLGINDKSVPAKEA</sequence>
<evidence type="ECO:0000256" key="7">
    <source>
        <dbReference type="SAM" id="MobiDB-lite"/>
    </source>
</evidence>
<dbReference type="STRING" id="645134.A0A0L0HMT3"/>
<feature type="domain" description="PPIase FKBP-type" evidence="9">
    <location>
        <begin position="87"/>
        <end position="174"/>
    </location>
</feature>
<dbReference type="OrthoDB" id="1902587at2759"/>
<protein>
    <recommendedName>
        <fullName evidence="2 6">peptidylprolyl isomerase</fullName>
        <ecNumber evidence="2 6">5.2.1.8</ecNumber>
    </recommendedName>
</protein>
<dbReference type="PANTHER" id="PTHR10516:SF443">
    <property type="entry name" value="FK506-BINDING PROTEIN 59-RELATED"/>
    <property type="match status" value="1"/>
</dbReference>
<keyword evidence="4 6" id="KW-0413">Isomerase</keyword>
<reference evidence="10 11" key="1">
    <citation type="submission" date="2009-08" db="EMBL/GenBank/DDBJ databases">
        <title>The Genome Sequence of Spizellomyces punctatus strain DAOM BR117.</title>
        <authorList>
            <consortium name="The Broad Institute Genome Sequencing Platform"/>
            <person name="Russ C."/>
            <person name="Cuomo C."/>
            <person name="Shea T."/>
            <person name="Young S.K."/>
            <person name="Zeng Q."/>
            <person name="Koehrsen M."/>
            <person name="Haas B."/>
            <person name="Borodovsky M."/>
            <person name="Guigo R."/>
            <person name="Alvarado L."/>
            <person name="Berlin A."/>
            <person name="Bochicchio J."/>
            <person name="Borenstein D."/>
            <person name="Chapman S."/>
            <person name="Chen Z."/>
            <person name="Engels R."/>
            <person name="Freedman E."/>
            <person name="Gellesch M."/>
            <person name="Goldberg J."/>
            <person name="Griggs A."/>
            <person name="Gujja S."/>
            <person name="Heiman D."/>
            <person name="Hepburn T."/>
            <person name="Howarth C."/>
            <person name="Jen D."/>
            <person name="Larson L."/>
            <person name="Lewis B."/>
            <person name="Mehta T."/>
            <person name="Park D."/>
            <person name="Pearson M."/>
            <person name="Roberts A."/>
            <person name="Saif S."/>
            <person name="Shenoy N."/>
            <person name="Sisk P."/>
            <person name="Stolte C."/>
            <person name="Sykes S."/>
            <person name="Thomson T."/>
            <person name="Walk T."/>
            <person name="White J."/>
            <person name="Yandava C."/>
            <person name="Burger G."/>
            <person name="Gray M.W."/>
            <person name="Holland P.W.H."/>
            <person name="King N."/>
            <person name="Lang F.B.F."/>
            <person name="Roger A.J."/>
            <person name="Ruiz-Trillo I."/>
            <person name="Lander E."/>
            <person name="Nusbaum C."/>
        </authorList>
    </citation>
    <scope>NUCLEOTIDE SEQUENCE [LARGE SCALE GENOMIC DNA]</scope>
    <source>
        <strain evidence="10 11">DAOM BR117</strain>
    </source>
</reference>
<name>A0A0L0HMT3_SPIPD</name>
<proteinExistence type="inferred from homology"/>
<accession>A0A0L0HMT3</accession>
<evidence type="ECO:0000256" key="4">
    <source>
        <dbReference type="ARBA" id="ARBA00023235"/>
    </source>
</evidence>
<dbReference type="GeneID" id="27686416"/>
<dbReference type="VEuPathDB" id="FungiDB:SPPG_02857"/>
<keyword evidence="8" id="KW-0812">Transmembrane</keyword>
<dbReference type="Proteomes" id="UP000053201">
    <property type="component" value="Unassembled WGS sequence"/>
</dbReference>
<dbReference type="EC" id="5.2.1.8" evidence="2 6"/>
<dbReference type="PROSITE" id="PS50059">
    <property type="entry name" value="FKBP_PPIASE"/>
    <property type="match status" value="1"/>
</dbReference>
<evidence type="ECO:0000256" key="6">
    <source>
        <dbReference type="PROSITE-ProRule" id="PRU00277"/>
    </source>
</evidence>
<dbReference type="GO" id="GO:0003755">
    <property type="term" value="F:peptidyl-prolyl cis-trans isomerase activity"/>
    <property type="evidence" value="ECO:0007669"/>
    <property type="project" value="UniProtKB-KW"/>
</dbReference>
<dbReference type="Gene3D" id="3.10.50.40">
    <property type="match status" value="1"/>
</dbReference>
<dbReference type="PANTHER" id="PTHR10516">
    <property type="entry name" value="PEPTIDYL-PROLYL CIS-TRANS ISOMERASE"/>
    <property type="match status" value="1"/>
</dbReference>
<evidence type="ECO:0000313" key="10">
    <source>
        <dbReference type="EMBL" id="KND02388.1"/>
    </source>
</evidence>
<organism evidence="10 11">
    <name type="scientific">Spizellomyces punctatus (strain DAOM BR117)</name>
    <dbReference type="NCBI Taxonomy" id="645134"/>
    <lineage>
        <taxon>Eukaryota</taxon>
        <taxon>Fungi</taxon>
        <taxon>Fungi incertae sedis</taxon>
        <taxon>Chytridiomycota</taxon>
        <taxon>Chytridiomycota incertae sedis</taxon>
        <taxon>Chytridiomycetes</taxon>
        <taxon>Spizellomycetales</taxon>
        <taxon>Spizellomycetaceae</taxon>
        <taxon>Spizellomyces</taxon>
    </lineage>
</organism>
<keyword evidence="8" id="KW-0472">Membrane</keyword>
<dbReference type="Pfam" id="PF00254">
    <property type="entry name" value="FKBP_C"/>
    <property type="match status" value="1"/>
</dbReference>
<dbReference type="InterPro" id="IPR046357">
    <property type="entry name" value="PPIase_dom_sf"/>
</dbReference>